<keyword evidence="1" id="KW-0472">Membrane</keyword>
<feature type="transmembrane region" description="Helical" evidence="1">
    <location>
        <begin position="154"/>
        <end position="172"/>
    </location>
</feature>
<keyword evidence="1" id="KW-1133">Transmembrane helix</keyword>
<feature type="transmembrane region" description="Helical" evidence="1">
    <location>
        <begin position="99"/>
        <end position="119"/>
    </location>
</feature>
<keyword evidence="1 2" id="KW-0812">Transmembrane</keyword>
<reference evidence="2 3" key="1">
    <citation type="submission" date="2019-07" db="EMBL/GenBank/DDBJ databases">
        <title>Draft genome assembly of a fouling barnacle, Amphibalanus amphitrite (Darwin, 1854): The first reference genome for Thecostraca.</title>
        <authorList>
            <person name="Kim W."/>
        </authorList>
    </citation>
    <scope>NUCLEOTIDE SEQUENCE [LARGE SCALE GENOMIC DNA]</scope>
    <source>
        <strain evidence="2">SNU_AA5</strain>
        <tissue evidence="2">Soma without cirri and trophi</tissue>
    </source>
</reference>
<evidence type="ECO:0000313" key="3">
    <source>
        <dbReference type="Proteomes" id="UP000440578"/>
    </source>
</evidence>
<organism evidence="2 3">
    <name type="scientific">Amphibalanus amphitrite</name>
    <name type="common">Striped barnacle</name>
    <name type="synonym">Balanus amphitrite</name>
    <dbReference type="NCBI Taxonomy" id="1232801"/>
    <lineage>
        <taxon>Eukaryota</taxon>
        <taxon>Metazoa</taxon>
        <taxon>Ecdysozoa</taxon>
        <taxon>Arthropoda</taxon>
        <taxon>Crustacea</taxon>
        <taxon>Multicrustacea</taxon>
        <taxon>Cirripedia</taxon>
        <taxon>Thoracica</taxon>
        <taxon>Thoracicalcarea</taxon>
        <taxon>Balanomorpha</taxon>
        <taxon>Balanoidea</taxon>
        <taxon>Balanidae</taxon>
        <taxon>Amphibalaninae</taxon>
        <taxon>Amphibalanus</taxon>
    </lineage>
</organism>
<dbReference type="GO" id="GO:0005783">
    <property type="term" value="C:endoplasmic reticulum"/>
    <property type="evidence" value="ECO:0007669"/>
    <property type="project" value="TreeGrafter"/>
</dbReference>
<proteinExistence type="predicted"/>
<dbReference type="Proteomes" id="UP000440578">
    <property type="component" value="Unassembled WGS sequence"/>
</dbReference>
<sequence>MFLSPVATHVMLRHWVYHAGLMVAVALCYHNALHCDFVFDDISAVKDNRDLRPHTPLTNLLHNDFWGTPMEKEQSHKSYRPLCVLTFRWNYLLHQLRPFGYHLTNVLLHVLVCVLYFSLGGKSEYQESDKSRANAASRSSSLLAAARRRRCLRIGRVASSGSALFGFMWPMLLGNSGGDSFLTGVPSKMEETGVLAESLPNAHES</sequence>
<evidence type="ECO:0000313" key="2">
    <source>
        <dbReference type="EMBL" id="KAF0294048.1"/>
    </source>
</evidence>
<dbReference type="PANTHER" id="PTHR44395">
    <property type="match status" value="1"/>
</dbReference>
<dbReference type="OrthoDB" id="66906at2759"/>
<comment type="caution">
    <text evidence="2">The sequence shown here is derived from an EMBL/GenBank/DDBJ whole genome shotgun (WGS) entry which is preliminary data.</text>
</comment>
<keyword evidence="3" id="KW-1185">Reference proteome</keyword>
<name>A0A6A4VVY3_AMPAM</name>
<feature type="transmembrane region" description="Helical" evidence="1">
    <location>
        <begin position="12"/>
        <end position="32"/>
    </location>
</feature>
<accession>A0A6A4VVY3</accession>
<dbReference type="AlphaFoldDB" id="A0A6A4VVY3"/>
<evidence type="ECO:0000256" key="1">
    <source>
        <dbReference type="SAM" id="Phobius"/>
    </source>
</evidence>
<dbReference type="EMBL" id="VIIS01001708">
    <property type="protein sequence ID" value="KAF0294048.1"/>
    <property type="molecule type" value="Genomic_DNA"/>
</dbReference>
<protein>
    <submittedName>
        <fullName evidence="2">Transmembrane and TPR repeat-containing protein</fullName>
    </submittedName>
</protein>
<dbReference type="GO" id="GO:0035269">
    <property type="term" value="P:protein O-linked glycosylation via mannose"/>
    <property type="evidence" value="ECO:0007669"/>
    <property type="project" value="TreeGrafter"/>
</dbReference>
<dbReference type="PANTHER" id="PTHR44395:SF1">
    <property type="entry name" value="PROTEIN O-MANNOSYL-TRANSFERASE TMTC3"/>
    <property type="match status" value="1"/>
</dbReference>
<gene>
    <name evidence="2" type="ORF">FJT64_008261</name>
</gene>
<dbReference type="GO" id="GO:0000030">
    <property type="term" value="F:mannosyltransferase activity"/>
    <property type="evidence" value="ECO:0007669"/>
    <property type="project" value="TreeGrafter"/>
</dbReference>